<keyword evidence="1" id="KW-0472">Membrane</keyword>
<dbReference type="AlphaFoldDB" id="A0A0S8G358"/>
<evidence type="ECO:0000313" key="2">
    <source>
        <dbReference type="EMBL" id="KPK67375.1"/>
    </source>
</evidence>
<sequence length="112" mass="12095">MRIDIRPELIMTAGMLILTFSLVAYALVLRHLAHLSGLVAHWRMMVAAAAVLLLASVVRLTQVGFSTRQVVASPLDLAASIHRFGALEALLIFLSGVFSLLVGGLFLGRLSR</sequence>
<dbReference type="EMBL" id="LJUI01000131">
    <property type="protein sequence ID" value="KPK67375.1"/>
    <property type="molecule type" value="Genomic_DNA"/>
</dbReference>
<evidence type="ECO:0000256" key="1">
    <source>
        <dbReference type="SAM" id="Phobius"/>
    </source>
</evidence>
<protein>
    <submittedName>
        <fullName evidence="2">Uncharacterized protein</fullName>
    </submittedName>
</protein>
<dbReference type="Proteomes" id="UP000051717">
    <property type="component" value="Unassembled WGS sequence"/>
</dbReference>
<reference evidence="2 3" key="1">
    <citation type="journal article" date="2015" name="Microbiome">
        <title>Genomic resolution of linkages in carbon, nitrogen, and sulfur cycling among widespread estuary sediment bacteria.</title>
        <authorList>
            <person name="Baker B.J."/>
            <person name="Lazar C.S."/>
            <person name="Teske A.P."/>
            <person name="Dick G.J."/>
        </authorList>
    </citation>
    <scope>NUCLEOTIDE SEQUENCE [LARGE SCALE GENOMIC DNA]</scope>
    <source>
        <strain evidence="2">SM23_40</strain>
    </source>
</reference>
<accession>A0A0S8G358</accession>
<organism evidence="2 3">
    <name type="scientific">candidate division TA06 bacterium SM23_40</name>
    <dbReference type="NCBI Taxonomy" id="1703774"/>
    <lineage>
        <taxon>Bacteria</taxon>
        <taxon>Bacteria division TA06</taxon>
    </lineage>
</organism>
<proteinExistence type="predicted"/>
<evidence type="ECO:0000313" key="3">
    <source>
        <dbReference type="Proteomes" id="UP000051717"/>
    </source>
</evidence>
<feature type="transmembrane region" description="Helical" evidence="1">
    <location>
        <begin position="40"/>
        <end position="58"/>
    </location>
</feature>
<feature type="transmembrane region" description="Helical" evidence="1">
    <location>
        <begin position="9"/>
        <end position="28"/>
    </location>
</feature>
<comment type="caution">
    <text evidence="2">The sequence shown here is derived from an EMBL/GenBank/DDBJ whole genome shotgun (WGS) entry which is preliminary data.</text>
</comment>
<keyword evidence="1" id="KW-0812">Transmembrane</keyword>
<feature type="transmembrane region" description="Helical" evidence="1">
    <location>
        <begin position="89"/>
        <end position="108"/>
    </location>
</feature>
<keyword evidence="1" id="KW-1133">Transmembrane helix</keyword>
<gene>
    <name evidence="2" type="ORF">AMJ82_10770</name>
</gene>
<name>A0A0S8G358_UNCT6</name>